<evidence type="ECO:0000259" key="1">
    <source>
        <dbReference type="PROSITE" id="PS50871"/>
    </source>
</evidence>
<sequence length="165" mass="18323">MTHKKDGINIFVNCGNGRVEQNSAFRAVNVDWQDYDNADEFVKVLFTEVQFDNGDIYNANTSTFVPVESGVYFVAGTVTFFPRNDAIPFRARLEVRVNGESVAADNDYFFSGVVPSMVFANIINTSTILELQAGDLVEIFFTSTSRGIINDDGEGSSTRFEAVRM</sequence>
<dbReference type="InterPro" id="IPR001073">
    <property type="entry name" value="C1q_dom"/>
</dbReference>
<dbReference type="InterPro" id="IPR008983">
    <property type="entry name" value="Tumour_necrosis_fac-like_dom"/>
</dbReference>
<organism evidence="2 3">
    <name type="scientific">Sutcliffiella horikoshii</name>
    <dbReference type="NCBI Taxonomy" id="79883"/>
    <lineage>
        <taxon>Bacteria</taxon>
        <taxon>Bacillati</taxon>
        <taxon>Bacillota</taxon>
        <taxon>Bacilli</taxon>
        <taxon>Bacillales</taxon>
        <taxon>Bacillaceae</taxon>
        <taxon>Sutcliffiella</taxon>
    </lineage>
</organism>
<protein>
    <recommendedName>
        <fullName evidence="1">C1q domain-containing protein</fullName>
    </recommendedName>
</protein>
<dbReference type="EMBL" id="VTEU01000002">
    <property type="protein sequence ID" value="TYS59882.1"/>
    <property type="molecule type" value="Genomic_DNA"/>
</dbReference>
<reference evidence="2 3" key="1">
    <citation type="submission" date="2019-08" db="EMBL/GenBank/DDBJ databases">
        <title>Bacillus genomes from the desert of Cuatro Cienegas, Coahuila.</title>
        <authorList>
            <person name="Olmedo-Alvarez G."/>
        </authorList>
    </citation>
    <scope>NUCLEOTIDE SEQUENCE [LARGE SCALE GENOMIC DNA]</scope>
    <source>
        <strain evidence="2 3">CH88_3T</strain>
    </source>
</reference>
<gene>
    <name evidence="2" type="ORF">FZC74_06925</name>
</gene>
<name>A0AA95B6M1_9BACI</name>
<comment type="caution">
    <text evidence="2">The sequence shown here is derived from an EMBL/GenBank/DDBJ whole genome shotgun (WGS) entry which is preliminary data.</text>
</comment>
<feature type="domain" description="C1q" evidence="1">
    <location>
        <begin position="18"/>
        <end position="165"/>
    </location>
</feature>
<dbReference type="Gene3D" id="2.60.120.40">
    <property type="match status" value="1"/>
</dbReference>
<proteinExistence type="predicted"/>
<dbReference type="Proteomes" id="UP000323393">
    <property type="component" value="Unassembled WGS sequence"/>
</dbReference>
<dbReference type="AlphaFoldDB" id="A0AA95B6M1"/>
<evidence type="ECO:0000313" key="2">
    <source>
        <dbReference type="EMBL" id="TYS59882.1"/>
    </source>
</evidence>
<dbReference type="RefSeq" id="WP_148965363.1">
    <property type="nucleotide sequence ID" value="NZ_VTEU01000002.1"/>
</dbReference>
<dbReference type="SUPFAM" id="SSF49842">
    <property type="entry name" value="TNF-like"/>
    <property type="match status" value="1"/>
</dbReference>
<accession>A0AA95B6M1</accession>
<evidence type="ECO:0000313" key="3">
    <source>
        <dbReference type="Proteomes" id="UP000323393"/>
    </source>
</evidence>
<dbReference type="PROSITE" id="PS50871">
    <property type="entry name" value="C1Q"/>
    <property type="match status" value="1"/>
</dbReference>